<name>A0A8T1Y8T4_9BRAS</name>
<dbReference type="PANTHER" id="PTHR31900">
    <property type="entry name" value="F-BOX/RNI SUPERFAMILY PROTEIN-RELATED"/>
    <property type="match status" value="1"/>
</dbReference>
<dbReference type="InterPro" id="IPR013101">
    <property type="entry name" value="LRR_PRU1-like"/>
</dbReference>
<dbReference type="InterPro" id="IPR001810">
    <property type="entry name" value="F-box_dom"/>
</dbReference>
<dbReference type="PANTHER" id="PTHR31900:SF34">
    <property type="entry name" value="EMB|CAB62440.1-RELATED"/>
    <property type="match status" value="1"/>
</dbReference>
<evidence type="ECO:0000313" key="3">
    <source>
        <dbReference type="Proteomes" id="UP000694240"/>
    </source>
</evidence>
<gene>
    <name evidence="2" type="ORF">ISN45_Aa07g030220</name>
</gene>
<evidence type="ECO:0000313" key="2">
    <source>
        <dbReference type="EMBL" id="KAG7543094.1"/>
    </source>
</evidence>
<dbReference type="Proteomes" id="UP000694240">
    <property type="component" value="Chromosome 12"/>
</dbReference>
<proteinExistence type="predicted"/>
<protein>
    <submittedName>
        <fullName evidence="2">FBD domain</fullName>
    </submittedName>
</protein>
<dbReference type="CDD" id="cd22160">
    <property type="entry name" value="F-box_AtFBL13-like"/>
    <property type="match status" value="1"/>
</dbReference>
<dbReference type="EMBL" id="JAEFBK010000012">
    <property type="protein sequence ID" value="KAG7543094.1"/>
    <property type="molecule type" value="Genomic_DNA"/>
</dbReference>
<accession>A0A8T1Y8T4</accession>
<dbReference type="Pfam" id="PF07723">
    <property type="entry name" value="LRR_2"/>
    <property type="match status" value="1"/>
</dbReference>
<dbReference type="InterPro" id="IPR050232">
    <property type="entry name" value="FBL13/AtMIF1-like"/>
</dbReference>
<dbReference type="InterPro" id="IPR006566">
    <property type="entry name" value="FBD"/>
</dbReference>
<sequence>MDMISELTDDLILKIMSSLPFKQVIATSVLSKRWRSLWKLVPKLNAGENECIIGSDFYSSLAVIYCGLRELRIEMLYTSIQLPVCVYACGTLKTLILCRLHLVDVPPSVCLSSLKTLCLLSVKFSCDESVQRLLSICPVLEDLVVRRSTYTSVEIFTINVSTLRSLSIDYSRAVSQPARVHGFVINAPSLRYLNVRDHFSNLLMFANMPELVKANVEVVCNQSESLIGSLTAVRHLSLCSKISNIPYHLDTFGFFLEHLELCTCSAEWWNLLTRILKDAPRLRVLKLKSIHCAHYNDPMDRWNQPSSVPECLLSHLEILEWRQYKGTKPEKQVAKYILAKAVNLKMATFSSKSTEKHHMFNKLKSVSICSKACQLVFN</sequence>
<comment type="caution">
    <text evidence="2">The sequence shown here is derived from an EMBL/GenBank/DDBJ whole genome shotgun (WGS) entry which is preliminary data.</text>
</comment>
<reference evidence="2 3" key="1">
    <citation type="submission" date="2020-12" db="EMBL/GenBank/DDBJ databases">
        <title>Concerted genomic and epigenomic changes stabilize Arabidopsis allopolyploids.</title>
        <authorList>
            <person name="Chen Z."/>
        </authorList>
    </citation>
    <scope>NUCLEOTIDE SEQUENCE [LARGE SCALE GENOMIC DNA]</scope>
    <source>
        <strain evidence="2">Allo738</strain>
        <tissue evidence="2">Leaf</tissue>
    </source>
</reference>
<evidence type="ECO:0000259" key="1">
    <source>
        <dbReference type="SMART" id="SM00579"/>
    </source>
</evidence>
<feature type="domain" description="FBD" evidence="1">
    <location>
        <begin position="310"/>
        <end position="378"/>
    </location>
</feature>
<dbReference type="Pfam" id="PF00646">
    <property type="entry name" value="F-box"/>
    <property type="match status" value="1"/>
</dbReference>
<dbReference type="Pfam" id="PF08387">
    <property type="entry name" value="FBD"/>
    <property type="match status" value="1"/>
</dbReference>
<dbReference type="AlphaFoldDB" id="A0A8T1Y8T4"/>
<dbReference type="InterPro" id="IPR053781">
    <property type="entry name" value="F-box_AtFBL13-like"/>
</dbReference>
<keyword evidence="3" id="KW-1185">Reference proteome</keyword>
<dbReference type="SMART" id="SM00579">
    <property type="entry name" value="FBD"/>
    <property type="match status" value="1"/>
</dbReference>
<organism evidence="2 3">
    <name type="scientific">Arabidopsis thaliana x Arabidopsis arenosa</name>
    <dbReference type="NCBI Taxonomy" id="1240361"/>
    <lineage>
        <taxon>Eukaryota</taxon>
        <taxon>Viridiplantae</taxon>
        <taxon>Streptophyta</taxon>
        <taxon>Embryophyta</taxon>
        <taxon>Tracheophyta</taxon>
        <taxon>Spermatophyta</taxon>
        <taxon>Magnoliopsida</taxon>
        <taxon>eudicotyledons</taxon>
        <taxon>Gunneridae</taxon>
        <taxon>Pentapetalae</taxon>
        <taxon>rosids</taxon>
        <taxon>malvids</taxon>
        <taxon>Brassicales</taxon>
        <taxon>Brassicaceae</taxon>
        <taxon>Camelineae</taxon>
        <taxon>Arabidopsis</taxon>
    </lineage>
</organism>